<dbReference type="InterPro" id="IPR029047">
    <property type="entry name" value="HSP70_peptide-bd_sf"/>
</dbReference>
<dbReference type="FunFam" id="3.30.30.30:FF:000005">
    <property type="entry name" value="Heat shock protein ssb1"/>
    <property type="match status" value="1"/>
</dbReference>
<dbReference type="Gene3D" id="3.30.420.40">
    <property type="match status" value="2"/>
</dbReference>
<dbReference type="GO" id="GO:0140662">
    <property type="term" value="F:ATP-dependent protein folding chaperone"/>
    <property type="evidence" value="ECO:0007669"/>
    <property type="project" value="InterPro"/>
</dbReference>
<comment type="similarity">
    <text evidence="1">Belongs to the heat shock protein 70 family.</text>
</comment>
<dbReference type="FunFam" id="3.30.420.40:FF:000004">
    <property type="entry name" value="Molecular chaperone DnaK"/>
    <property type="match status" value="1"/>
</dbReference>
<dbReference type="InterPro" id="IPR013126">
    <property type="entry name" value="Hsp_70_fam"/>
</dbReference>
<evidence type="ECO:0000256" key="1">
    <source>
        <dbReference type="ARBA" id="ARBA00007381"/>
    </source>
</evidence>
<evidence type="ECO:0000256" key="3">
    <source>
        <dbReference type="ARBA" id="ARBA00022840"/>
    </source>
</evidence>
<evidence type="ECO:0000256" key="2">
    <source>
        <dbReference type="ARBA" id="ARBA00022741"/>
    </source>
</evidence>
<dbReference type="CDD" id="cd24028">
    <property type="entry name" value="ASKHA_NBD_HSP70_HSPA1-like"/>
    <property type="match status" value="1"/>
</dbReference>
<keyword evidence="3" id="KW-0067">ATP-binding</keyword>
<dbReference type="EMBL" id="MK072160">
    <property type="protein sequence ID" value="AYV79620.1"/>
    <property type="molecule type" value="Genomic_DNA"/>
</dbReference>
<dbReference type="Gene3D" id="3.90.640.10">
    <property type="entry name" value="Actin, Chain A, domain 4"/>
    <property type="match status" value="1"/>
</dbReference>
<dbReference type="GO" id="GO:0005524">
    <property type="term" value="F:ATP binding"/>
    <property type="evidence" value="ECO:0007669"/>
    <property type="project" value="UniProtKB-KW"/>
</dbReference>
<dbReference type="SUPFAM" id="SSF100920">
    <property type="entry name" value="Heat shock protein 70kD (HSP70), peptide-binding domain"/>
    <property type="match status" value="1"/>
</dbReference>
<organism evidence="4">
    <name type="scientific">Faunusvirus sp</name>
    <dbReference type="NCBI Taxonomy" id="2487766"/>
    <lineage>
        <taxon>Viruses</taxon>
        <taxon>Varidnaviria</taxon>
        <taxon>Bamfordvirae</taxon>
        <taxon>Nucleocytoviricota</taxon>
        <taxon>Megaviricetes</taxon>
        <taxon>Imitervirales</taxon>
        <taxon>Mimiviridae</taxon>
    </lineage>
</organism>
<name>A0A3G4ZXQ0_9VIRU</name>
<gene>
    <name evidence="4" type="ORF">Faunusvirus29_9</name>
</gene>
<sequence>MSIDQVNDIKIDNVKNDIVIGIDLGTTNSCVAIWRNRSLEIITDKHGRKTLPSIVAFTKSGRITGHDAKTQIEKNPRNTIYDIKRLIGKNFNDESVQNSINFFTYDIVESTNGNLAVKTKYTKRPYAPEEISAMILTKLKKIAQDYVYKHIAQDIIISKAVITIPAYFNDAQRQATKDAATIAGLDCIRLLNEPTAAALAYGLNNRDNCDNINVIVYDFGGGTLDVSLLNIDDGIFTVIATTGNTHLGGEDIDECLYNYIIAEFATQHKMQDVILEPKNVQKLRVACERAKVELSTHLITTVNIERIYQNIDLKCEITRDIFERVCKPLFEDAMKPLEEIMLLSQINIKNIDEVILVGGTTRIPKIQFMLSNYFNKQPCTSVDPDYVVATGAAIQGYMLCNLDDPFCNEMVLLDVTPLSLGIESMDGIMATIIEKNTTIPHNKTKHFTTTEDNAEDVEIKIYEGERKLTKDNFHIGTFILKPIEKAPKGVPVILVTFNVDVNGIISVTAEDKRNKSKSSIVVSGNKRRLTQEQIEQLVREANSYECEDMLKQRLIELFHDFKRIIDMIEYNVLKNAESKFDETDKQNITDDLMNVNKYLLASLVNNKYYEFQIIAENTIGIDNITTQKLIINDKLFDKDTDDKDEDDKKYNFIREINMRLAKKIKFIKKKYAQLVLQLHNADNMKVKSHDIDVDNFDDVGDEPKDDVETVTTDNLDKLFSTSIQDVDINQDTVKEKQSLLDVCASVNAYMGSDKCQLLDHNRKKLAEYIDNILIWVRVNATISQQTYIDKVNEVNKNANYIIKINGDELDAERTEQDKHAKQMAAEKLIKKTNYKNELIVLCNSLIQSITSKKISLSPAALIILNQQVLNSVNIIQTRVDLDTDNIAFKHEIDNINALLVRLLPHK</sequence>
<dbReference type="Pfam" id="PF00012">
    <property type="entry name" value="HSP70"/>
    <property type="match status" value="1"/>
</dbReference>
<evidence type="ECO:0000313" key="4">
    <source>
        <dbReference type="EMBL" id="AYV79620.1"/>
    </source>
</evidence>
<dbReference type="FunFam" id="3.90.640.10:FF:000010">
    <property type="entry name" value="heat shock 70 kDa protein 14"/>
    <property type="match status" value="1"/>
</dbReference>
<dbReference type="PANTHER" id="PTHR19375">
    <property type="entry name" value="HEAT SHOCK PROTEIN 70KDA"/>
    <property type="match status" value="1"/>
</dbReference>
<reference evidence="4" key="1">
    <citation type="submission" date="2018-10" db="EMBL/GenBank/DDBJ databases">
        <title>Hidden diversity of soil giant viruses.</title>
        <authorList>
            <person name="Schulz F."/>
            <person name="Alteio L."/>
            <person name="Goudeau D."/>
            <person name="Ryan E.M."/>
            <person name="Malmstrom R.R."/>
            <person name="Blanchard J."/>
            <person name="Woyke T."/>
        </authorList>
    </citation>
    <scope>NUCLEOTIDE SEQUENCE</scope>
    <source>
        <strain evidence="4">FNV1</strain>
    </source>
</reference>
<dbReference type="InterPro" id="IPR043129">
    <property type="entry name" value="ATPase_NBD"/>
</dbReference>
<accession>A0A3G4ZXQ0</accession>
<protein>
    <submittedName>
        <fullName evidence="4">Hsp70 protein</fullName>
    </submittedName>
</protein>
<dbReference type="SUPFAM" id="SSF53067">
    <property type="entry name" value="Actin-like ATPase domain"/>
    <property type="match status" value="2"/>
</dbReference>
<dbReference type="PROSITE" id="PS00297">
    <property type="entry name" value="HSP70_1"/>
    <property type="match status" value="1"/>
</dbReference>
<proteinExistence type="inferred from homology"/>
<dbReference type="PRINTS" id="PR00301">
    <property type="entry name" value="HEATSHOCK70"/>
</dbReference>
<dbReference type="Gene3D" id="2.60.34.10">
    <property type="entry name" value="Substrate Binding Domain Of DNAk, Chain A, domain 1"/>
    <property type="match status" value="1"/>
</dbReference>
<dbReference type="PROSITE" id="PS00329">
    <property type="entry name" value="HSP70_2"/>
    <property type="match status" value="1"/>
</dbReference>
<keyword evidence="2" id="KW-0547">Nucleotide-binding</keyword>
<dbReference type="FunFam" id="2.60.34.10:FF:000012">
    <property type="entry name" value="Heat shock 70 kDa protein"/>
    <property type="match status" value="1"/>
</dbReference>
<dbReference type="Gene3D" id="3.30.30.30">
    <property type="match status" value="1"/>
</dbReference>
<dbReference type="InterPro" id="IPR018181">
    <property type="entry name" value="Heat_shock_70_CS"/>
</dbReference>